<dbReference type="PANTHER" id="PTHR43353:SF10">
    <property type="entry name" value="SUCCINATE-SEMIALDEHYDE DEHYDROGENASE (NADP+)"/>
    <property type="match status" value="1"/>
</dbReference>
<evidence type="ECO:0000313" key="4">
    <source>
        <dbReference type="Proteomes" id="UP001164743"/>
    </source>
</evidence>
<organism evidence="3 4">
    <name type="scientific">Puccinia triticina</name>
    <dbReference type="NCBI Taxonomy" id="208348"/>
    <lineage>
        <taxon>Eukaryota</taxon>
        <taxon>Fungi</taxon>
        <taxon>Dikarya</taxon>
        <taxon>Basidiomycota</taxon>
        <taxon>Pucciniomycotina</taxon>
        <taxon>Pucciniomycetes</taxon>
        <taxon>Pucciniales</taxon>
        <taxon>Pucciniaceae</taxon>
        <taxon>Puccinia</taxon>
    </lineage>
</organism>
<dbReference type="Gene3D" id="3.40.605.10">
    <property type="entry name" value="Aldehyde Dehydrogenase, Chain A, domain 1"/>
    <property type="match status" value="1"/>
</dbReference>
<evidence type="ECO:0000256" key="1">
    <source>
        <dbReference type="ARBA" id="ARBA00023002"/>
    </source>
</evidence>
<dbReference type="RefSeq" id="XP_053018437.1">
    <property type="nucleotide sequence ID" value="XM_053167196.1"/>
</dbReference>
<dbReference type="InterPro" id="IPR016162">
    <property type="entry name" value="Ald_DH_N"/>
</dbReference>
<evidence type="ECO:0000313" key="3">
    <source>
        <dbReference type="EMBL" id="WAQ82882.1"/>
    </source>
</evidence>
<proteinExistence type="predicted"/>
<dbReference type="EMBL" id="CP110423">
    <property type="protein sequence ID" value="WAQ82882.1"/>
    <property type="molecule type" value="Genomic_DNA"/>
</dbReference>
<dbReference type="InterPro" id="IPR050740">
    <property type="entry name" value="Aldehyde_DH_Superfamily"/>
</dbReference>
<keyword evidence="1" id="KW-0560">Oxidoreductase</keyword>
<dbReference type="GeneID" id="77808091"/>
<reference evidence="3" key="1">
    <citation type="submission" date="2022-10" db="EMBL/GenBank/DDBJ databases">
        <title>Puccinia triticina Genome sequencing and assembly.</title>
        <authorList>
            <person name="Li C."/>
        </authorList>
    </citation>
    <scope>NUCLEOTIDE SEQUENCE</scope>
    <source>
        <strain evidence="3">Pt15</strain>
    </source>
</reference>
<keyword evidence="4" id="KW-1185">Reference proteome</keyword>
<feature type="domain" description="Aldehyde dehydrogenase" evidence="2">
    <location>
        <begin position="4"/>
        <end position="88"/>
    </location>
</feature>
<accession>A0ABY7CEH5</accession>
<dbReference type="PANTHER" id="PTHR43353">
    <property type="entry name" value="SUCCINATE-SEMIALDEHYDE DEHYDROGENASE, MITOCHONDRIAL"/>
    <property type="match status" value="1"/>
</dbReference>
<dbReference type="Proteomes" id="UP001164743">
    <property type="component" value="Chromosome 3A"/>
</dbReference>
<evidence type="ECO:0000259" key="2">
    <source>
        <dbReference type="Pfam" id="PF00171"/>
    </source>
</evidence>
<name>A0ABY7CEH5_9BASI</name>
<dbReference type="InterPro" id="IPR016161">
    <property type="entry name" value="Ald_DH/histidinol_DH"/>
</dbReference>
<protein>
    <recommendedName>
        <fullName evidence="2">Aldehyde dehydrogenase domain-containing protein</fullName>
    </recommendedName>
</protein>
<sequence>MNLADLGIAIKAATEVFLRCRHSTAAVRQSYLRKFNGLILANAKDLAENGKSWKDALSEVNYAASFVEFFATETLRTDGIIVPSSTPAFRHLVIIAALSLEPPRGSDHL</sequence>
<dbReference type="SUPFAM" id="SSF53720">
    <property type="entry name" value="ALDH-like"/>
    <property type="match status" value="1"/>
</dbReference>
<dbReference type="Pfam" id="PF00171">
    <property type="entry name" value="Aldedh"/>
    <property type="match status" value="1"/>
</dbReference>
<gene>
    <name evidence="3" type="ORF">PtA15_3A247</name>
</gene>
<dbReference type="InterPro" id="IPR015590">
    <property type="entry name" value="Aldehyde_DH_dom"/>
</dbReference>